<dbReference type="GO" id="GO:0016491">
    <property type="term" value="F:oxidoreductase activity"/>
    <property type="evidence" value="ECO:0007669"/>
    <property type="project" value="UniProtKB-KW"/>
</dbReference>
<keyword evidence="2" id="KW-0862">Zinc</keyword>
<dbReference type="InterPro" id="IPR013154">
    <property type="entry name" value="ADH-like_N"/>
</dbReference>
<dbReference type="Proteomes" id="UP000243333">
    <property type="component" value="Unassembled WGS sequence"/>
</dbReference>
<dbReference type="SUPFAM" id="SSF50129">
    <property type="entry name" value="GroES-like"/>
    <property type="match status" value="1"/>
</dbReference>
<dbReference type="InterPro" id="IPR020843">
    <property type="entry name" value="ER"/>
</dbReference>
<sequence>MSNTLELYLKRPNELELRTAEMASRLKDNEVKIKMIYGGICGSDLRVYQGAISYAQYPIRPGHEALGTIIEAGAAVPYDIGTRVVVFPNTFCGTCEFCLNEKTNICIKKKPLGVAIDGVFAQEVILDAKYVFPVPGNLPDERAILIEPFAVTIHALKKASILPGTTVAIVGCGTEGLLAVALALHLGAKVTAIDVNPVKLEIAKALGAVTALMPQAVNGELFDVVVEAAGVKAAIQQAMQIVKPGGTMIALGITGEPVNMSPIHIVRNEISILGTIIYTLKDFADAIEYLSCPSLFVEPVISKVVPLADYQAAYAQALSGNYAKILLAFAR</sequence>
<dbReference type="InterPro" id="IPR036291">
    <property type="entry name" value="NAD(P)-bd_dom_sf"/>
</dbReference>
<evidence type="ECO:0000256" key="1">
    <source>
        <dbReference type="ARBA" id="ARBA00022723"/>
    </source>
</evidence>
<evidence type="ECO:0000313" key="6">
    <source>
        <dbReference type="Proteomes" id="UP000243333"/>
    </source>
</evidence>
<organism evidence="5 6">
    <name type="scientific">Sporolituus thermophilus DSM 23256</name>
    <dbReference type="NCBI Taxonomy" id="1123285"/>
    <lineage>
        <taxon>Bacteria</taxon>
        <taxon>Bacillati</taxon>
        <taxon>Bacillota</taxon>
        <taxon>Negativicutes</taxon>
        <taxon>Selenomonadales</taxon>
        <taxon>Sporomusaceae</taxon>
        <taxon>Sporolituus</taxon>
    </lineage>
</organism>
<dbReference type="PANTHER" id="PTHR43401:SF2">
    <property type="entry name" value="L-THREONINE 3-DEHYDROGENASE"/>
    <property type="match status" value="1"/>
</dbReference>
<dbReference type="STRING" id="1123285.SAMN05660235_01693"/>
<dbReference type="AlphaFoldDB" id="A0A1G7LAG2"/>
<evidence type="ECO:0000313" key="5">
    <source>
        <dbReference type="EMBL" id="SDF46371.1"/>
    </source>
</evidence>
<evidence type="ECO:0000256" key="3">
    <source>
        <dbReference type="ARBA" id="ARBA00023002"/>
    </source>
</evidence>
<protein>
    <submittedName>
        <fullName evidence="5">L-iditol 2-dehydrogenase</fullName>
    </submittedName>
</protein>
<feature type="domain" description="Enoyl reductase (ER)" evidence="4">
    <location>
        <begin position="10"/>
        <end position="327"/>
    </location>
</feature>
<name>A0A1G7LAG2_9FIRM</name>
<evidence type="ECO:0000259" key="4">
    <source>
        <dbReference type="SMART" id="SM00829"/>
    </source>
</evidence>
<dbReference type="EMBL" id="FNBU01000011">
    <property type="protein sequence ID" value="SDF46371.1"/>
    <property type="molecule type" value="Genomic_DNA"/>
</dbReference>
<evidence type="ECO:0000256" key="2">
    <source>
        <dbReference type="ARBA" id="ARBA00022833"/>
    </source>
</evidence>
<dbReference type="GO" id="GO:0046872">
    <property type="term" value="F:metal ion binding"/>
    <property type="evidence" value="ECO:0007669"/>
    <property type="project" value="UniProtKB-KW"/>
</dbReference>
<dbReference type="Gene3D" id="3.90.180.10">
    <property type="entry name" value="Medium-chain alcohol dehydrogenases, catalytic domain"/>
    <property type="match status" value="1"/>
</dbReference>
<keyword evidence="3" id="KW-0560">Oxidoreductase</keyword>
<proteinExistence type="predicted"/>
<keyword evidence="6" id="KW-1185">Reference proteome</keyword>
<dbReference type="InterPro" id="IPR050129">
    <property type="entry name" value="Zn_alcohol_dh"/>
</dbReference>
<dbReference type="SMART" id="SM00829">
    <property type="entry name" value="PKS_ER"/>
    <property type="match status" value="1"/>
</dbReference>
<dbReference type="PANTHER" id="PTHR43401">
    <property type="entry name" value="L-THREONINE 3-DEHYDROGENASE"/>
    <property type="match status" value="1"/>
</dbReference>
<gene>
    <name evidence="5" type="ORF">SAMN05660235_01693</name>
</gene>
<dbReference type="Pfam" id="PF00107">
    <property type="entry name" value="ADH_zinc_N"/>
    <property type="match status" value="1"/>
</dbReference>
<dbReference type="InterPro" id="IPR013149">
    <property type="entry name" value="ADH-like_C"/>
</dbReference>
<dbReference type="SUPFAM" id="SSF51735">
    <property type="entry name" value="NAD(P)-binding Rossmann-fold domains"/>
    <property type="match status" value="1"/>
</dbReference>
<dbReference type="Gene3D" id="3.40.50.720">
    <property type="entry name" value="NAD(P)-binding Rossmann-like Domain"/>
    <property type="match status" value="1"/>
</dbReference>
<reference evidence="6" key="1">
    <citation type="submission" date="2016-10" db="EMBL/GenBank/DDBJ databases">
        <authorList>
            <person name="Varghese N."/>
            <person name="Submissions S."/>
        </authorList>
    </citation>
    <scope>NUCLEOTIDE SEQUENCE [LARGE SCALE GENOMIC DNA]</scope>
    <source>
        <strain evidence="6">DSM 23256</strain>
    </source>
</reference>
<dbReference type="InterPro" id="IPR011032">
    <property type="entry name" value="GroES-like_sf"/>
</dbReference>
<keyword evidence="1" id="KW-0479">Metal-binding</keyword>
<dbReference type="RefSeq" id="WP_245690368.1">
    <property type="nucleotide sequence ID" value="NZ_FNBU01000011.1"/>
</dbReference>
<accession>A0A1G7LAG2</accession>
<dbReference type="Pfam" id="PF08240">
    <property type="entry name" value="ADH_N"/>
    <property type="match status" value="1"/>
</dbReference>